<accession>A0A0F9VA39</accession>
<reference evidence="2" key="1">
    <citation type="journal article" date="2015" name="Nature">
        <title>Complex archaea that bridge the gap between prokaryotes and eukaryotes.</title>
        <authorList>
            <person name="Spang A."/>
            <person name="Saw J.H."/>
            <person name="Jorgensen S.L."/>
            <person name="Zaremba-Niedzwiedzka K."/>
            <person name="Martijn J."/>
            <person name="Lind A.E."/>
            <person name="van Eijk R."/>
            <person name="Schleper C."/>
            <person name="Guy L."/>
            <person name="Ettema T.J."/>
        </authorList>
    </citation>
    <scope>NUCLEOTIDE SEQUENCE</scope>
</reference>
<evidence type="ECO:0000256" key="1">
    <source>
        <dbReference type="SAM" id="Phobius"/>
    </source>
</evidence>
<name>A0A0F9VA39_9ZZZZ</name>
<protein>
    <submittedName>
        <fullName evidence="2">Uncharacterized protein</fullName>
    </submittedName>
</protein>
<feature type="transmembrane region" description="Helical" evidence="1">
    <location>
        <begin position="38"/>
        <end position="57"/>
    </location>
</feature>
<keyword evidence="1" id="KW-1133">Transmembrane helix</keyword>
<gene>
    <name evidence="2" type="ORF">LCGC14_0509690</name>
</gene>
<proteinExistence type="predicted"/>
<comment type="caution">
    <text evidence="2">The sequence shown here is derived from an EMBL/GenBank/DDBJ whole genome shotgun (WGS) entry which is preliminary data.</text>
</comment>
<keyword evidence="1" id="KW-0812">Transmembrane</keyword>
<dbReference type="AlphaFoldDB" id="A0A0F9VA39"/>
<organism evidence="2">
    <name type="scientific">marine sediment metagenome</name>
    <dbReference type="NCBI Taxonomy" id="412755"/>
    <lineage>
        <taxon>unclassified sequences</taxon>
        <taxon>metagenomes</taxon>
        <taxon>ecological metagenomes</taxon>
    </lineage>
</organism>
<keyword evidence="1" id="KW-0472">Membrane</keyword>
<dbReference type="EMBL" id="LAZR01000616">
    <property type="protein sequence ID" value="KKN62708.1"/>
    <property type="molecule type" value="Genomic_DNA"/>
</dbReference>
<sequence>MRAYKEWEERWKRELKFLFSKEGEELQRCLVAQGYSDILFGRLMVCFGSGFAAINIIKQLEQKIK</sequence>
<evidence type="ECO:0000313" key="2">
    <source>
        <dbReference type="EMBL" id="KKN62708.1"/>
    </source>
</evidence>